<protein>
    <submittedName>
        <fullName evidence="3">Arginine metabolism regulation protein II</fullName>
    </submittedName>
</protein>
<keyword evidence="4" id="KW-1185">Reference proteome</keyword>
<dbReference type="EMBL" id="JABCIY010000194">
    <property type="protein sequence ID" value="KAF7189180.1"/>
    <property type="molecule type" value="Genomic_DNA"/>
</dbReference>
<accession>A0A8H6RC78</accession>
<evidence type="ECO:0000256" key="2">
    <source>
        <dbReference type="ARBA" id="ARBA00023242"/>
    </source>
</evidence>
<reference evidence="3" key="1">
    <citation type="submission" date="2020-04" db="EMBL/GenBank/DDBJ databases">
        <title>Draft genome resource of the tomato pathogen Pseudocercospora fuligena.</title>
        <authorList>
            <person name="Zaccaron A."/>
        </authorList>
    </citation>
    <scope>NUCLEOTIDE SEQUENCE</scope>
    <source>
        <strain evidence="3">PF001</strain>
    </source>
</reference>
<comment type="caution">
    <text evidence="3">The sequence shown here is derived from an EMBL/GenBank/DDBJ whole genome shotgun (WGS) entry which is preliminary data.</text>
</comment>
<organism evidence="3 4">
    <name type="scientific">Pseudocercospora fuligena</name>
    <dbReference type="NCBI Taxonomy" id="685502"/>
    <lineage>
        <taxon>Eukaryota</taxon>
        <taxon>Fungi</taxon>
        <taxon>Dikarya</taxon>
        <taxon>Ascomycota</taxon>
        <taxon>Pezizomycotina</taxon>
        <taxon>Dothideomycetes</taxon>
        <taxon>Dothideomycetidae</taxon>
        <taxon>Mycosphaerellales</taxon>
        <taxon>Mycosphaerellaceae</taxon>
        <taxon>Pseudocercospora</taxon>
    </lineage>
</organism>
<gene>
    <name evidence="3" type="ORF">HII31_09602</name>
</gene>
<proteinExistence type="predicted"/>
<dbReference type="PANTHER" id="PTHR37534:SF46">
    <property type="entry name" value="ZN(II)2CYS6 TRANSCRIPTION FACTOR (EUROFUNG)"/>
    <property type="match status" value="1"/>
</dbReference>
<dbReference type="GO" id="GO:0005634">
    <property type="term" value="C:nucleus"/>
    <property type="evidence" value="ECO:0007669"/>
    <property type="project" value="UniProtKB-SubCell"/>
</dbReference>
<dbReference type="InterPro" id="IPR021858">
    <property type="entry name" value="Fun_TF"/>
</dbReference>
<dbReference type="Proteomes" id="UP000660729">
    <property type="component" value="Unassembled WGS sequence"/>
</dbReference>
<dbReference type="Pfam" id="PF11951">
    <property type="entry name" value="Fungal_trans_2"/>
    <property type="match status" value="1"/>
</dbReference>
<dbReference type="OrthoDB" id="3638179at2759"/>
<evidence type="ECO:0000256" key="1">
    <source>
        <dbReference type="ARBA" id="ARBA00004123"/>
    </source>
</evidence>
<evidence type="ECO:0000313" key="4">
    <source>
        <dbReference type="Proteomes" id="UP000660729"/>
    </source>
</evidence>
<sequence>MFRHELPVALPGNATNERRATLQSKHYHLWRLAINEPPKANETGRLEGALRYESSLFFESDLGPGSGRFRRPLLSILERQCLSQQLTSSVEPSLALWNIEKIDEHCEGIDDAENIAVSRGPFGAFRISQSQDDDAVDAFSVSPNQSTEDDATDPLAFTPGISWSPNTQEAIDMLFTQPPTWELWEQSDRGRVQEIVDGISLPDLGDVQPDAISLEDQQPTQFMHNLQSARISLSRSITPVSIASIELPQSAWVLLKHYLQTVLKSFTPFRHSKTPWHILFVPLVKNCLAGLALQENVDHASLCVFYGTLSISASSLSGTSKTQSWLRKVDVYRQRAEEHCKASLESAYNSPKTTKYKTQLMALLTMAQLSIVSGMQSDTEYFLIEAEKFIRMRGLNRRKSRKVRLLHHCYAYERIFFESTSRGGIGSSQYARHARTMIESSGARAYSKDSLSFRLPTLDNLETDMLKVKDQEMGENDLHLEVPGRWPSSQYDEIFGISESYVFLVSLIIRLAKEKEGDIDDGQPNNLSMKSFTTRAKSIERCIKQQRPQPSSETDLDHIIEATHHAVVIYFYRRIHDVDAFMLQCNVSKVRDALLRYESASIEKGFATLRLIWPAFIAACEAEDASMQTFFTKWFETASQQSGLKLFDATMFRIEKIWQEERSGSGASYWSYMAETEWQPQT</sequence>
<evidence type="ECO:0000313" key="3">
    <source>
        <dbReference type="EMBL" id="KAF7189180.1"/>
    </source>
</evidence>
<comment type="subcellular location">
    <subcellularLocation>
        <location evidence="1">Nucleus</location>
    </subcellularLocation>
</comment>
<keyword evidence="2" id="KW-0539">Nucleus</keyword>
<name>A0A8H6RC78_9PEZI</name>
<dbReference type="AlphaFoldDB" id="A0A8H6RC78"/>
<dbReference type="PANTHER" id="PTHR37534">
    <property type="entry name" value="TRANSCRIPTIONAL ACTIVATOR PROTEIN UGA3"/>
    <property type="match status" value="1"/>
</dbReference>